<organism evidence="3 4">
    <name type="scientific">Cladophialophora immunda</name>
    <dbReference type="NCBI Taxonomy" id="569365"/>
    <lineage>
        <taxon>Eukaryota</taxon>
        <taxon>Fungi</taxon>
        <taxon>Dikarya</taxon>
        <taxon>Ascomycota</taxon>
        <taxon>Pezizomycotina</taxon>
        <taxon>Eurotiomycetes</taxon>
        <taxon>Chaetothyriomycetidae</taxon>
        <taxon>Chaetothyriales</taxon>
        <taxon>Herpotrichiellaceae</taxon>
        <taxon>Cladophialophora</taxon>
    </lineage>
</organism>
<evidence type="ECO:0000256" key="1">
    <source>
        <dbReference type="SAM" id="MobiDB-lite"/>
    </source>
</evidence>
<accession>A0A0D2CSV6</accession>
<dbReference type="EMBL" id="KN847040">
    <property type="protein sequence ID" value="KIW34258.1"/>
    <property type="molecule type" value="Genomic_DNA"/>
</dbReference>
<dbReference type="GeneID" id="27340243"/>
<dbReference type="AlphaFoldDB" id="A0A0D2CSV6"/>
<evidence type="ECO:0000313" key="4">
    <source>
        <dbReference type="Proteomes" id="UP000054466"/>
    </source>
</evidence>
<sequence length="188" mass="20536">MVTFYKLAATSVLAIYLTAAAPVKTIDFLGPRIKCLALGCTHPDQPHPYVGSITHMVGSDVFPLGSEKVEDFAERGDSEVVIPKESKMLVKNSIVKRPLEVPVDEETKDPDHGKRDLQKQLEPHVVEEAHEASTLASDSPLHPTRTYDMPESAQPGTTARNPLLKAENKLVSGLQHAVQEWGGDHGKN</sequence>
<dbReference type="RefSeq" id="XP_016254474.1">
    <property type="nucleotide sequence ID" value="XM_016387546.1"/>
</dbReference>
<feature type="chain" id="PRO_5002239954" evidence="2">
    <location>
        <begin position="21"/>
        <end position="188"/>
    </location>
</feature>
<dbReference type="Proteomes" id="UP000054466">
    <property type="component" value="Unassembled WGS sequence"/>
</dbReference>
<name>A0A0D2CSV6_9EURO</name>
<evidence type="ECO:0000313" key="3">
    <source>
        <dbReference type="EMBL" id="KIW34258.1"/>
    </source>
</evidence>
<keyword evidence="2" id="KW-0732">Signal</keyword>
<keyword evidence="4" id="KW-1185">Reference proteome</keyword>
<proteinExistence type="predicted"/>
<feature type="region of interest" description="Disordered" evidence="1">
    <location>
        <begin position="130"/>
        <end position="163"/>
    </location>
</feature>
<evidence type="ECO:0000256" key="2">
    <source>
        <dbReference type="SAM" id="SignalP"/>
    </source>
</evidence>
<gene>
    <name evidence="3" type="ORF">PV07_01049</name>
</gene>
<dbReference type="VEuPathDB" id="FungiDB:PV07_01049"/>
<reference evidence="3 4" key="1">
    <citation type="submission" date="2015-01" db="EMBL/GenBank/DDBJ databases">
        <title>The Genome Sequence of Cladophialophora immunda CBS83496.</title>
        <authorList>
            <consortium name="The Broad Institute Genomics Platform"/>
            <person name="Cuomo C."/>
            <person name="de Hoog S."/>
            <person name="Gorbushina A."/>
            <person name="Stielow B."/>
            <person name="Teixiera M."/>
            <person name="Abouelleil A."/>
            <person name="Chapman S.B."/>
            <person name="Priest M."/>
            <person name="Young S.K."/>
            <person name="Wortman J."/>
            <person name="Nusbaum C."/>
            <person name="Birren B."/>
        </authorList>
    </citation>
    <scope>NUCLEOTIDE SEQUENCE [LARGE SCALE GENOMIC DNA]</scope>
    <source>
        <strain evidence="3 4">CBS 83496</strain>
    </source>
</reference>
<feature type="signal peptide" evidence="2">
    <location>
        <begin position="1"/>
        <end position="20"/>
    </location>
</feature>
<protein>
    <submittedName>
        <fullName evidence="3">Uncharacterized protein</fullName>
    </submittedName>
</protein>
<dbReference type="OrthoDB" id="4141947at2759"/>
<dbReference type="HOGENOM" id="CLU_1441085_0_0_1"/>